<dbReference type="Proteomes" id="UP000218231">
    <property type="component" value="Unassembled WGS sequence"/>
</dbReference>
<dbReference type="AlphaFoldDB" id="A0A2A2JEK1"/>
<comment type="caution">
    <text evidence="3">The sequence shown here is derived from an EMBL/GenBank/DDBJ whole genome shotgun (WGS) entry which is preliminary data.</text>
</comment>
<reference evidence="3 4" key="1">
    <citation type="journal article" date="2017" name="Curr. Biol.">
        <title>Genome architecture and evolution of a unichromosomal asexual nematode.</title>
        <authorList>
            <person name="Fradin H."/>
            <person name="Zegar C."/>
            <person name="Gutwein M."/>
            <person name="Lucas J."/>
            <person name="Kovtun M."/>
            <person name="Corcoran D."/>
            <person name="Baugh L.R."/>
            <person name="Kiontke K."/>
            <person name="Gunsalus K."/>
            <person name="Fitch D.H."/>
            <person name="Piano F."/>
        </authorList>
    </citation>
    <scope>NUCLEOTIDE SEQUENCE [LARGE SCALE GENOMIC DNA]</scope>
    <source>
        <strain evidence="3">PF1309</strain>
    </source>
</reference>
<evidence type="ECO:0000313" key="3">
    <source>
        <dbReference type="EMBL" id="PAV60051.1"/>
    </source>
</evidence>
<accession>A0A2A2JEK1</accession>
<organism evidence="3 4">
    <name type="scientific">Diploscapter pachys</name>
    <dbReference type="NCBI Taxonomy" id="2018661"/>
    <lineage>
        <taxon>Eukaryota</taxon>
        <taxon>Metazoa</taxon>
        <taxon>Ecdysozoa</taxon>
        <taxon>Nematoda</taxon>
        <taxon>Chromadorea</taxon>
        <taxon>Rhabditida</taxon>
        <taxon>Rhabditina</taxon>
        <taxon>Rhabditomorpha</taxon>
        <taxon>Rhabditoidea</taxon>
        <taxon>Rhabditidae</taxon>
        <taxon>Diploscapter</taxon>
    </lineage>
</organism>
<feature type="chain" id="PRO_5012810350" evidence="2">
    <location>
        <begin position="26"/>
        <end position="100"/>
    </location>
</feature>
<feature type="signal peptide" evidence="2">
    <location>
        <begin position="1"/>
        <end position="25"/>
    </location>
</feature>
<keyword evidence="4" id="KW-1185">Reference proteome</keyword>
<keyword evidence="2" id="KW-0732">Signal</keyword>
<feature type="compositionally biased region" description="Low complexity" evidence="1">
    <location>
        <begin position="63"/>
        <end position="75"/>
    </location>
</feature>
<feature type="compositionally biased region" description="Polar residues" evidence="1">
    <location>
        <begin position="37"/>
        <end position="52"/>
    </location>
</feature>
<dbReference type="EMBL" id="LIAE01010489">
    <property type="protein sequence ID" value="PAV60051.1"/>
    <property type="molecule type" value="Genomic_DNA"/>
</dbReference>
<proteinExistence type="predicted"/>
<sequence length="100" mass="9999">MSRLSICIVLIAVLFAINTLSVVYAAPAQKEPKKVTNKTVASSSDAPSSTEGTMDAPASSVNPTDGPPSGTTTSDNLAPAESALLPVSSMVAAGLAVLLL</sequence>
<name>A0A2A2JEK1_9BILA</name>
<evidence type="ECO:0000256" key="1">
    <source>
        <dbReference type="SAM" id="MobiDB-lite"/>
    </source>
</evidence>
<feature type="region of interest" description="Disordered" evidence="1">
    <location>
        <begin position="30"/>
        <end position="77"/>
    </location>
</feature>
<evidence type="ECO:0000256" key="2">
    <source>
        <dbReference type="SAM" id="SignalP"/>
    </source>
</evidence>
<gene>
    <name evidence="3" type="ORF">WR25_19537</name>
</gene>
<protein>
    <submittedName>
        <fullName evidence="3">Uncharacterized protein</fullName>
    </submittedName>
</protein>
<evidence type="ECO:0000313" key="4">
    <source>
        <dbReference type="Proteomes" id="UP000218231"/>
    </source>
</evidence>